<evidence type="ECO:0000256" key="14">
    <source>
        <dbReference type="ARBA" id="ARBA00023221"/>
    </source>
</evidence>
<dbReference type="Pfam" id="PF12349">
    <property type="entry name" value="Sterol-sensing"/>
    <property type="match status" value="1"/>
</dbReference>
<keyword evidence="11" id="KW-1015">Disulfide bond</keyword>
<gene>
    <name evidence="19" type="primary">LOC100813262</name>
    <name evidence="18" type="ORF">GLYMA_04G017300</name>
</gene>
<evidence type="ECO:0000256" key="13">
    <source>
        <dbReference type="ARBA" id="ARBA00023180"/>
    </source>
</evidence>
<evidence type="ECO:0000256" key="8">
    <source>
        <dbReference type="ARBA" id="ARBA00023055"/>
    </source>
</evidence>
<comment type="similarity">
    <text evidence="2">Belongs to the patched family.</text>
</comment>
<keyword evidence="20" id="KW-1185">Reference proteome</keyword>
<keyword evidence="3" id="KW-0813">Transport</keyword>
<dbReference type="GO" id="GO:0012505">
    <property type="term" value="C:endomembrane system"/>
    <property type="evidence" value="ECO:0007669"/>
    <property type="project" value="UniProtKB-SubCell"/>
</dbReference>
<feature type="transmembrane region" description="Helical" evidence="15">
    <location>
        <begin position="1147"/>
        <end position="1166"/>
    </location>
</feature>
<evidence type="ECO:0000256" key="5">
    <source>
        <dbReference type="ARBA" id="ARBA00022692"/>
    </source>
</evidence>
<feature type="transmembrane region" description="Helical" evidence="15">
    <location>
        <begin position="840"/>
        <end position="863"/>
    </location>
</feature>
<dbReference type="NCBIfam" id="TIGR00917">
    <property type="entry name" value="2A060601"/>
    <property type="match status" value="1"/>
</dbReference>
<keyword evidence="13" id="KW-0325">Glycoprotein</keyword>
<feature type="transmembrane region" description="Helical" evidence="15">
    <location>
        <begin position="695"/>
        <end position="720"/>
    </location>
</feature>
<dbReference type="GO" id="GO:0016020">
    <property type="term" value="C:membrane"/>
    <property type="evidence" value="ECO:0007669"/>
    <property type="project" value="InterPro"/>
</dbReference>
<keyword evidence="8" id="KW-0445">Lipid transport</keyword>
<dbReference type="EnsemblPlants" id="KRH60923">
    <property type="protein sequence ID" value="KRH60923"/>
    <property type="gene ID" value="GLYMA_04G017300"/>
</dbReference>
<evidence type="ECO:0000256" key="9">
    <source>
        <dbReference type="ARBA" id="ARBA00023098"/>
    </source>
</evidence>
<feature type="transmembrane region" description="Helical" evidence="15">
    <location>
        <begin position="632"/>
        <end position="654"/>
    </location>
</feature>
<evidence type="ECO:0000256" key="16">
    <source>
        <dbReference type="SAM" id="SignalP"/>
    </source>
</evidence>
<feature type="transmembrane region" description="Helical" evidence="15">
    <location>
        <begin position="289"/>
        <end position="308"/>
    </location>
</feature>
<dbReference type="Gramene" id="KRH60923">
    <property type="protein sequence ID" value="KRH60923"/>
    <property type="gene ID" value="GLYMA_04G017300"/>
</dbReference>
<evidence type="ECO:0000256" key="3">
    <source>
        <dbReference type="ARBA" id="ARBA00022448"/>
    </source>
</evidence>
<feature type="transmembrane region" description="Helical" evidence="15">
    <location>
        <begin position="666"/>
        <end position="689"/>
    </location>
</feature>
<evidence type="ECO:0000259" key="17">
    <source>
        <dbReference type="PROSITE" id="PS50156"/>
    </source>
</evidence>
<evidence type="ECO:0000256" key="11">
    <source>
        <dbReference type="ARBA" id="ARBA00023157"/>
    </source>
</evidence>
<reference evidence="19" key="2">
    <citation type="submission" date="2018-02" db="UniProtKB">
        <authorList>
            <consortium name="EnsemblPlants"/>
        </authorList>
    </citation>
    <scope>IDENTIFICATION</scope>
    <source>
        <strain evidence="19">Williams 82</strain>
    </source>
</reference>
<reference evidence="18 19" key="1">
    <citation type="journal article" date="2010" name="Nature">
        <title>Genome sequence of the palaeopolyploid soybean.</title>
        <authorList>
            <person name="Schmutz J."/>
            <person name="Cannon S.B."/>
            <person name="Schlueter J."/>
            <person name="Ma J."/>
            <person name="Mitros T."/>
            <person name="Nelson W."/>
            <person name="Hyten D.L."/>
            <person name="Song Q."/>
            <person name="Thelen J.J."/>
            <person name="Cheng J."/>
            <person name="Xu D."/>
            <person name="Hellsten U."/>
            <person name="May G.D."/>
            <person name="Yu Y."/>
            <person name="Sakurai T."/>
            <person name="Umezawa T."/>
            <person name="Bhattacharyya M.K."/>
            <person name="Sandhu D."/>
            <person name="Valliyodan B."/>
            <person name="Lindquist E."/>
            <person name="Peto M."/>
            <person name="Grant D."/>
            <person name="Shu S."/>
            <person name="Goodstein D."/>
            <person name="Barry K."/>
            <person name="Futrell-Griggs M."/>
            <person name="Abernathy B."/>
            <person name="Du J."/>
            <person name="Tian Z."/>
            <person name="Zhu L."/>
            <person name="Gill N."/>
            <person name="Joshi T."/>
            <person name="Libault M."/>
            <person name="Sethuraman A."/>
            <person name="Zhang X.-C."/>
            <person name="Shinozaki K."/>
            <person name="Nguyen H.T."/>
            <person name="Wing R.A."/>
            <person name="Cregan P."/>
            <person name="Specht J."/>
            <person name="Grimwood J."/>
            <person name="Rokhsar D."/>
            <person name="Stacey G."/>
            <person name="Shoemaker R.C."/>
            <person name="Jackson S.A."/>
        </authorList>
    </citation>
    <scope>NUCLEOTIDE SEQUENCE</scope>
    <source>
        <strain evidence="19">cv. Williams 82</strain>
        <tissue evidence="18">Callus</tissue>
    </source>
</reference>
<feature type="signal peptide" evidence="16">
    <location>
        <begin position="1"/>
        <end position="25"/>
    </location>
</feature>
<organism evidence="18">
    <name type="scientific">Glycine max</name>
    <name type="common">Soybean</name>
    <name type="synonym">Glycine hispida</name>
    <dbReference type="NCBI Taxonomy" id="3847"/>
    <lineage>
        <taxon>Eukaryota</taxon>
        <taxon>Viridiplantae</taxon>
        <taxon>Streptophyta</taxon>
        <taxon>Embryophyta</taxon>
        <taxon>Tracheophyta</taxon>
        <taxon>Spermatophyta</taxon>
        <taxon>Magnoliopsida</taxon>
        <taxon>eudicotyledons</taxon>
        <taxon>Gunneridae</taxon>
        <taxon>Pentapetalae</taxon>
        <taxon>rosids</taxon>
        <taxon>fabids</taxon>
        <taxon>Fabales</taxon>
        <taxon>Fabaceae</taxon>
        <taxon>Papilionoideae</taxon>
        <taxon>50 kb inversion clade</taxon>
        <taxon>NPAAA clade</taxon>
        <taxon>indigoferoid/millettioid clade</taxon>
        <taxon>Phaseoleae</taxon>
        <taxon>Glycine</taxon>
        <taxon>Glycine subgen. Soja</taxon>
    </lineage>
</organism>
<comment type="subcellular location">
    <subcellularLocation>
        <location evidence="1">Endomembrane system</location>
        <topology evidence="1">Multi-pass membrane protein</topology>
    </subcellularLocation>
</comment>
<feature type="transmembrane region" description="Helical" evidence="15">
    <location>
        <begin position="1120"/>
        <end position="1140"/>
    </location>
</feature>
<evidence type="ECO:0000256" key="4">
    <source>
        <dbReference type="ARBA" id="ARBA00022548"/>
    </source>
</evidence>
<dbReference type="Gene3D" id="1.20.1640.10">
    <property type="entry name" value="Multidrug efflux transporter AcrB transmembrane domain"/>
    <property type="match status" value="2"/>
</dbReference>
<dbReference type="Proteomes" id="UP000008827">
    <property type="component" value="Chromosome 4"/>
</dbReference>
<keyword evidence="6 16" id="KW-0732">Signal</keyword>
<keyword evidence="12" id="KW-1207">Sterol metabolism</keyword>
<evidence type="ECO:0000313" key="19">
    <source>
        <dbReference type="EnsemblPlants" id="KRH60923"/>
    </source>
</evidence>
<dbReference type="SUPFAM" id="SSF82866">
    <property type="entry name" value="Multidrug efflux transporter AcrB transmembrane domain"/>
    <property type="match status" value="2"/>
</dbReference>
<keyword evidence="4" id="KW-0153">Cholesterol metabolism</keyword>
<keyword evidence="5 15" id="KW-0812">Transmembrane</keyword>
<dbReference type="InterPro" id="IPR004765">
    <property type="entry name" value="NPC1-like"/>
</dbReference>
<name>K7KHM5_SOYBN</name>
<sequence>MDLRLGFFRSLSCLQFFLILSLVEANNFSTRLLLTSNANTTGERHSEDYCAMYDICGTRSDGKVVNCPYGSPAVKPDDLLSSKIQSLCPTITGNVCCTEAQFETLRTQVQQAIPFLVGCPACLRNFLNLFCELTCSPNQSLFINVTSVDNVGGNLTVGGIDYFVTDAFGEGLYESCKEVKFGTMNSRALQFIGAGAQNYKDWFSFIGRKAAPHGLGSPYAITFWPNATASSDMKPMNVSTYSCGDISLGCSCGDCPSSSVCSNSASTTTNKKDSCSVKVGTLMVKCVDLSLAVLYIILICVFLGWGLYHRIRERKPTYRTKSVSNVISDGALYSHNREKDENLPMQIHMMEDAQQNRNRVRLSAVQGYMTNFYRKYGSYVARHPIMVLASSLAIVLLLCLGLIRFKVETRPEKLWVGPGSKAAQEKQFFDTHLAPFYRIEQLILATVPDHVNSTSTRIVSEDNIRFLFEIQKKVDAIRANYSGLTVSLQDICMKPLDKDCATQSVLQYFKMDLKNFDDYGGIEHLNYCFEHYSSADHCMSAFKAPLDPSTVLGGFSGNDYSEASAFIVTYPINNAINEEGNGTRKAVAWEKTFIQLVKDELLPMVQSRNLTLAFSSESSVEEELKRESTADAITILVSYLVMFAYISLTLGDTLHPSSFYISSKVMLGLSGVILVMLSVIGSVGFFSVLGIKSTLIIMEVIPFLVLAVGVDNMCILVHAVKRQKLELPLEGRISNALVEVGPSITLASVSEVLAFAVGSFISMPAIRVFSMFAALAVLLDFLLQVTAFVALIVLDSLRAEDKRVDCFPCIKVHADPDIGTGRRKPGLLARYMKEVHAPILSIWGVKIVVIAIFVGFALASIALSTRIEPGLEQEIVLPRDSYLQGYFNNVSEYLRIGPPVYFVVKNYNYSSESTHTNQLCSISHCNSDSLLNEIARAALVPDTSYIAKPAASWLDDFLVWVSPEAFGCCRKFTNGSYCPPDDQPPCCAPGESSCVSVGTCKDCTTCFRHSDLHNDRPSTTQFREKLPWFLSSLPSADCAKGGHGAYTSSVELKGYDNGIIKASSFRTYHTPLNKQIDYVNSMRAAREFSSRVSDSLKIEIFPYSVFYMFFEQYLHIWKTALVNLAIAIGAVFIVCLVITSSLWSSSIILLVLAMIVVDLMGVMAILNIQLNALSVVNLVMSVGIAVEFCVHMTHSFTVASGDRDQRAKEALGTMGASVFSGITLTKLVGVIVLCFSRTEVFVVL</sequence>
<feature type="domain" description="SSD" evidence="17">
    <location>
        <begin position="631"/>
        <end position="794"/>
    </location>
</feature>
<protein>
    <recommendedName>
        <fullName evidence="17">SSD domain-containing protein</fullName>
    </recommendedName>
</protein>
<evidence type="ECO:0000256" key="7">
    <source>
        <dbReference type="ARBA" id="ARBA00022989"/>
    </source>
</evidence>
<evidence type="ECO:0000313" key="18">
    <source>
        <dbReference type="EMBL" id="KRH60923.1"/>
    </source>
</evidence>
<evidence type="ECO:0000256" key="15">
    <source>
        <dbReference type="SAM" id="Phobius"/>
    </source>
</evidence>
<dbReference type="ExpressionAtlas" id="K7KHM5">
    <property type="expression patterns" value="baseline and differential"/>
</dbReference>
<dbReference type="Pfam" id="PF22314">
    <property type="entry name" value="NPC1_MLD"/>
    <property type="match status" value="1"/>
</dbReference>
<keyword evidence="10 15" id="KW-0472">Membrane</keyword>
<dbReference type="InterPro" id="IPR053956">
    <property type="entry name" value="NPC1_MLD"/>
</dbReference>
<dbReference type="EMBL" id="CM000837">
    <property type="protein sequence ID" value="KRH60923.1"/>
    <property type="molecule type" value="Genomic_DNA"/>
</dbReference>
<evidence type="ECO:0000256" key="2">
    <source>
        <dbReference type="ARBA" id="ARBA00005585"/>
    </source>
</evidence>
<keyword evidence="14" id="KW-0753">Steroid metabolism</keyword>
<dbReference type="Pfam" id="PF16414">
    <property type="entry name" value="NPC1_N"/>
    <property type="match status" value="1"/>
</dbReference>
<feature type="transmembrane region" description="Helical" evidence="15">
    <location>
        <begin position="1172"/>
        <end position="1190"/>
    </location>
</feature>
<dbReference type="InterPro" id="IPR000731">
    <property type="entry name" value="SSD"/>
</dbReference>
<dbReference type="PROSITE" id="PS50156">
    <property type="entry name" value="SSD"/>
    <property type="match status" value="1"/>
</dbReference>
<feature type="chain" id="PRO_5014580718" description="SSD domain-containing protein" evidence="16">
    <location>
        <begin position="26"/>
        <end position="1244"/>
    </location>
</feature>
<dbReference type="GO" id="GO:0008203">
    <property type="term" value="P:cholesterol metabolic process"/>
    <property type="evidence" value="ECO:0007669"/>
    <property type="project" value="UniProtKB-KW"/>
</dbReference>
<evidence type="ECO:0000256" key="10">
    <source>
        <dbReference type="ARBA" id="ARBA00023136"/>
    </source>
</evidence>
<keyword evidence="7 15" id="KW-1133">Transmembrane helix</keyword>
<evidence type="ECO:0000313" key="20">
    <source>
        <dbReference type="Proteomes" id="UP000008827"/>
    </source>
</evidence>
<feature type="transmembrane region" description="Helical" evidence="15">
    <location>
        <begin position="384"/>
        <end position="403"/>
    </location>
</feature>
<keyword evidence="9" id="KW-0443">Lipid metabolism</keyword>
<dbReference type="PANTHER" id="PTHR45727:SF2">
    <property type="entry name" value="NPC INTRACELLULAR CHOLESTEROL TRANSPORTER 1"/>
    <property type="match status" value="1"/>
</dbReference>
<dbReference type="AlphaFoldDB" id="K7KHM5"/>
<accession>K7KHM5</accession>
<dbReference type="GO" id="GO:0005319">
    <property type="term" value="F:lipid transporter activity"/>
    <property type="evidence" value="ECO:0007669"/>
    <property type="project" value="InterPro"/>
</dbReference>
<dbReference type="PANTHER" id="PTHR45727">
    <property type="entry name" value="NPC INTRACELLULAR CHOLESTEROL TRANSPORTER 1"/>
    <property type="match status" value="1"/>
</dbReference>
<feature type="transmembrane region" description="Helical" evidence="15">
    <location>
        <begin position="768"/>
        <end position="794"/>
    </location>
</feature>
<dbReference type="FunFam" id="1.20.1640.10:FF:000008">
    <property type="entry name" value="NPC intracellular cholesterol transporter 1"/>
    <property type="match status" value="1"/>
</dbReference>
<evidence type="ECO:0000256" key="1">
    <source>
        <dbReference type="ARBA" id="ARBA00004127"/>
    </source>
</evidence>
<feature type="transmembrane region" description="Helical" evidence="15">
    <location>
        <begin position="1211"/>
        <end position="1238"/>
    </location>
</feature>
<evidence type="ECO:0000256" key="12">
    <source>
        <dbReference type="ARBA" id="ARBA00023166"/>
    </source>
</evidence>
<dbReference type="InterPro" id="IPR053958">
    <property type="entry name" value="HMGCR/SNAP/NPC1-like_SSD"/>
</dbReference>
<proteinExistence type="inferred from homology"/>
<reference evidence="18" key="3">
    <citation type="submission" date="2018-07" db="EMBL/GenBank/DDBJ databases">
        <title>WGS assembly of Glycine max.</title>
        <authorList>
            <person name="Schmutz J."/>
            <person name="Cannon S."/>
            <person name="Schlueter J."/>
            <person name="Ma J."/>
            <person name="Mitros T."/>
            <person name="Nelson W."/>
            <person name="Hyten D."/>
            <person name="Song Q."/>
            <person name="Thelen J."/>
            <person name="Cheng J."/>
            <person name="Xu D."/>
            <person name="Hellsten U."/>
            <person name="May G."/>
            <person name="Yu Y."/>
            <person name="Sakurai T."/>
            <person name="Umezawa T."/>
            <person name="Bhattacharyya M."/>
            <person name="Sandhu D."/>
            <person name="Valliyodan B."/>
            <person name="Lindquist E."/>
            <person name="Peto M."/>
            <person name="Grant D."/>
            <person name="Shu S."/>
            <person name="Goodstein D."/>
            <person name="Barry K."/>
            <person name="Futrell-Griggs M."/>
            <person name="Abernathy B."/>
            <person name="Du J."/>
            <person name="Tian Z."/>
            <person name="Zhu L."/>
            <person name="Gill N."/>
            <person name="Joshi T."/>
            <person name="Libault M."/>
            <person name="Sethuraman A."/>
            <person name="Zhang X."/>
            <person name="Shinozaki K."/>
            <person name="Nguyen H."/>
            <person name="Wing R."/>
            <person name="Cregan P."/>
            <person name="Specht J."/>
            <person name="Grimwood J."/>
            <person name="Rokhsar D."/>
            <person name="Stacey G."/>
            <person name="Shoemaker R."/>
            <person name="Jackson S."/>
        </authorList>
    </citation>
    <scope>NUCLEOTIDE SEQUENCE</scope>
    <source>
        <tissue evidence="18">Callus</tissue>
    </source>
</reference>
<dbReference type="GO" id="GO:0015918">
    <property type="term" value="P:sterol transport"/>
    <property type="evidence" value="ECO:0007669"/>
    <property type="project" value="UniProtKB-ARBA"/>
</dbReference>
<evidence type="ECO:0000256" key="6">
    <source>
        <dbReference type="ARBA" id="ARBA00022729"/>
    </source>
</evidence>
<dbReference type="InterPro" id="IPR032190">
    <property type="entry name" value="NPC1_N"/>
</dbReference>